<dbReference type="Pfam" id="PF05595">
    <property type="entry name" value="DUF771"/>
    <property type="match status" value="1"/>
</dbReference>
<organism evidence="1 2">
    <name type="scientific">Lysinibacillus irui</name>
    <dbReference type="NCBI Taxonomy" id="2998077"/>
    <lineage>
        <taxon>Bacteria</taxon>
        <taxon>Bacillati</taxon>
        <taxon>Bacillota</taxon>
        <taxon>Bacilli</taxon>
        <taxon>Bacillales</taxon>
        <taxon>Bacillaceae</taxon>
        <taxon>Lysinibacillus</taxon>
    </lineage>
</organism>
<keyword evidence="2" id="KW-1185">Reference proteome</keyword>
<dbReference type="EMBL" id="JAXUIA010000003">
    <property type="protein sequence ID" value="MEA0976166.1"/>
    <property type="molecule type" value="Genomic_DNA"/>
</dbReference>
<protein>
    <submittedName>
        <fullName evidence="1">DUF771 domain-containing protein</fullName>
    </submittedName>
</protein>
<sequence length="108" mass="12885">MQQQLISTNVVIQIPSDYVVISKTEFEELKQQELTGAYWSMKDLEKRTNKKHEWIKENILYPERFKKVLDVNHGGFVFYPKSKGQTWSFHAVKMAKFLDDYFQEIFSS</sequence>
<evidence type="ECO:0000313" key="1">
    <source>
        <dbReference type="EMBL" id="MEA0976166.1"/>
    </source>
</evidence>
<dbReference type="InterPro" id="IPR008489">
    <property type="entry name" value="DUF771"/>
</dbReference>
<reference evidence="1 2" key="1">
    <citation type="submission" date="2023-12" db="EMBL/GenBank/DDBJ databases">
        <title>Genome comparison identifies genes involved in endophytic behavior of Lysinibacillus irui and provides insights into its role as a plant-growth promoting bacterium.</title>
        <authorList>
            <person name="Hilario S."/>
            <person name="Matos I."/>
            <person name="Goncalves M.F.M."/>
            <person name="Pardo C.A."/>
            <person name="Santos M.J."/>
        </authorList>
    </citation>
    <scope>NUCLEOTIDE SEQUENCE [LARGE SCALE GENOMIC DNA]</scope>
    <source>
        <strain evidence="1 2">B3</strain>
    </source>
</reference>
<evidence type="ECO:0000313" key="2">
    <source>
        <dbReference type="Proteomes" id="UP001289615"/>
    </source>
</evidence>
<gene>
    <name evidence="1" type="ORF">U6C28_07610</name>
</gene>
<dbReference type="Proteomes" id="UP001289615">
    <property type="component" value="Unassembled WGS sequence"/>
</dbReference>
<name>A0ABU5NJM3_9BACI</name>
<comment type="caution">
    <text evidence="1">The sequence shown here is derived from an EMBL/GenBank/DDBJ whole genome shotgun (WGS) entry which is preliminary data.</text>
</comment>
<accession>A0ABU5NJM3</accession>
<proteinExistence type="predicted"/>
<dbReference type="RefSeq" id="WP_180213435.1">
    <property type="nucleotide sequence ID" value="NZ_JAXLNX010000006.1"/>
</dbReference>